<sequence>MNLATIPQDLPVALSLIPTMVSVLPCRVAAGFPSPAEDHAVQRIDLMAQLIKHPQATFLLRVRGESMKDAGIFDNDVVLVDRAITARSGHVVIAMVDGEFVCKTLWQRSGRMKLKAANVTFPDINPADGQTVEIWGVVIASIKQFKA</sequence>
<keyword evidence="3 7" id="KW-0378">Hydrolase</keyword>
<dbReference type="Gene3D" id="2.10.109.10">
    <property type="entry name" value="Umud Fragment, subunit A"/>
    <property type="match status" value="1"/>
</dbReference>
<evidence type="ECO:0000256" key="4">
    <source>
        <dbReference type="ARBA" id="ARBA00022813"/>
    </source>
</evidence>
<dbReference type="GO" id="GO:0016787">
    <property type="term" value="F:hydrolase activity"/>
    <property type="evidence" value="ECO:0007669"/>
    <property type="project" value="UniProtKB-KW"/>
</dbReference>
<keyword evidence="10" id="KW-1185">Reference proteome</keyword>
<dbReference type="PANTHER" id="PTHR33516">
    <property type="entry name" value="LEXA REPRESSOR"/>
    <property type="match status" value="1"/>
</dbReference>
<protein>
    <submittedName>
        <fullName evidence="9">Protein umuD</fullName>
        <ecNumber evidence="9">3.4.21.-</ecNumber>
    </submittedName>
</protein>
<dbReference type="EC" id="3.4.21.-" evidence="9"/>
<evidence type="ECO:0000256" key="2">
    <source>
        <dbReference type="ARBA" id="ARBA00022763"/>
    </source>
</evidence>
<dbReference type="GO" id="GO:0006355">
    <property type="term" value="P:regulation of DNA-templated transcription"/>
    <property type="evidence" value="ECO:0007669"/>
    <property type="project" value="InterPro"/>
</dbReference>
<feature type="domain" description="Peptidase S24/S26A/S26B/S26C" evidence="8">
    <location>
        <begin position="27"/>
        <end position="139"/>
    </location>
</feature>
<evidence type="ECO:0000259" key="8">
    <source>
        <dbReference type="Pfam" id="PF00717"/>
    </source>
</evidence>
<dbReference type="SUPFAM" id="SSF51306">
    <property type="entry name" value="LexA/Signal peptidase"/>
    <property type="match status" value="1"/>
</dbReference>
<dbReference type="GO" id="GO:0003677">
    <property type="term" value="F:DNA binding"/>
    <property type="evidence" value="ECO:0007669"/>
    <property type="project" value="InterPro"/>
</dbReference>
<evidence type="ECO:0000313" key="9">
    <source>
        <dbReference type="EMBL" id="OLP05327.1"/>
    </source>
</evidence>
<dbReference type="Pfam" id="PF00717">
    <property type="entry name" value="Peptidase_S24"/>
    <property type="match status" value="1"/>
</dbReference>
<accession>A0A1Q8YBE8</accession>
<keyword evidence="4 7" id="KW-0068">Autocatalytic cleavage</keyword>
<gene>
    <name evidence="9" type="ORF">BLL52_3452</name>
</gene>
<dbReference type="InterPro" id="IPR036286">
    <property type="entry name" value="LexA/Signal_pep-like_sf"/>
</dbReference>
<dbReference type="InterPro" id="IPR039418">
    <property type="entry name" value="LexA-like"/>
</dbReference>
<evidence type="ECO:0000256" key="1">
    <source>
        <dbReference type="ARBA" id="ARBA00007484"/>
    </source>
</evidence>
<comment type="similarity">
    <text evidence="1 7">Belongs to the peptidase S24 family.</text>
</comment>
<dbReference type="PRINTS" id="PR00726">
    <property type="entry name" value="LEXASERPTASE"/>
</dbReference>
<dbReference type="GO" id="GO:0006281">
    <property type="term" value="P:DNA repair"/>
    <property type="evidence" value="ECO:0007669"/>
    <property type="project" value="UniProtKB-KW"/>
</dbReference>
<evidence type="ECO:0000313" key="10">
    <source>
        <dbReference type="Proteomes" id="UP000185911"/>
    </source>
</evidence>
<dbReference type="GO" id="GO:0009432">
    <property type="term" value="P:SOS response"/>
    <property type="evidence" value="ECO:0007669"/>
    <property type="project" value="UniProtKB-KW"/>
</dbReference>
<organism evidence="9 10">
    <name type="scientific">Rhodoferax antarcticus ANT.BR</name>
    <dbReference type="NCBI Taxonomy" id="1111071"/>
    <lineage>
        <taxon>Bacteria</taxon>
        <taxon>Pseudomonadati</taxon>
        <taxon>Pseudomonadota</taxon>
        <taxon>Betaproteobacteria</taxon>
        <taxon>Burkholderiales</taxon>
        <taxon>Comamonadaceae</taxon>
        <taxon>Rhodoferax</taxon>
    </lineage>
</organism>
<dbReference type="PANTHER" id="PTHR33516:SF2">
    <property type="entry name" value="LEXA REPRESSOR-RELATED"/>
    <property type="match status" value="1"/>
</dbReference>
<dbReference type="RefSeq" id="WP_083634004.1">
    <property type="nucleotide sequence ID" value="NZ_MSYM01000017.1"/>
</dbReference>
<dbReference type="InterPro" id="IPR050077">
    <property type="entry name" value="LexA_repressor"/>
</dbReference>
<name>A0A1Q8YBE8_9BURK</name>
<dbReference type="InterPro" id="IPR015927">
    <property type="entry name" value="Peptidase_S24_S26A/B/C"/>
</dbReference>
<dbReference type="AlphaFoldDB" id="A0A1Q8YBE8"/>
<keyword evidence="2" id="KW-0227">DNA damage</keyword>
<keyword evidence="5" id="KW-0234">DNA repair</keyword>
<dbReference type="NCBIfam" id="NF007621">
    <property type="entry name" value="PRK10276.1"/>
    <property type="match status" value="1"/>
</dbReference>
<keyword evidence="6" id="KW-0742">SOS response</keyword>
<dbReference type="CDD" id="cd06529">
    <property type="entry name" value="S24_LexA-like"/>
    <property type="match status" value="1"/>
</dbReference>
<dbReference type="Proteomes" id="UP000185911">
    <property type="component" value="Unassembled WGS sequence"/>
</dbReference>
<dbReference type="STRING" id="81479.RA876_11165"/>
<evidence type="ECO:0000256" key="5">
    <source>
        <dbReference type="ARBA" id="ARBA00023204"/>
    </source>
</evidence>
<proteinExistence type="inferred from homology"/>
<evidence type="ECO:0000256" key="6">
    <source>
        <dbReference type="ARBA" id="ARBA00023236"/>
    </source>
</evidence>
<dbReference type="EMBL" id="MSYM01000017">
    <property type="protein sequence ID" value="OLP05327.1"/>
    <property type="molecule type" value="Genomic_DNA"/>
</dbReference>
<dbReference type="InterPro" id="IPR006197">
    <property type="entry name" value="Peptidase_S24_LexA"/>
</dbReference>
<comment type="caution">
    <text evidence="9">The sequence shown here is derived from an EMBL/GenBank/DDBJ whole genome shotgun (WGS) entry which is preliminary data.</text>
</comment>
<evidence type="ECO:0000256" key="3">
    <source>
        <dbReference type="ARBA" id="ARBA00022801"/>
    </source>
</evidence>
<reference evidence="9 10" key="1">
    <citation type="submission" date="2017-01" db="EMBL/GenBank/DDBJ databases">
        <title>Genome sequence of Rhodoferax antarcticus ANT.BR, a psychrophilic purple nonsulfur bacterium from an Antarctic microbial mat.</title>
        <authorList>
            <person name="Baker J."/>
            <person name="Riester C."/>
            <person name="Skinner B."/>
            <person name="Newell A."/>
            <person name="Swingley W."/>
            <person name="Madigan M."/>
            <person name="Jung D."/>
            <person name="Asao M."/>
            <person name="Chen M."/>
            <person name="Loughlin P."/>
            <person name="Pan H."/>
            <person name="Lin S."/>
            <person name="Li N."/>
            <person name="Shaw J."/>
            <person name="Prado M."/>
            <person name="Sherman C."/>
            <person name="Li X."/>
            <person name="Tang J."/>
            <person name="Blankenship R."/>
            <person name="Zhao T."/>
            <person name="Touchman J."/>
            <person name="Sattley M."/>
        </authorList>
    </citation>
    <scope>NUCLEOTIDE SEQUENCE [LARGE SCALE GENOMIC DNA]</scope>
    <source>
        <strain evidence="9 10">ANT.BR</strain>
    </source>
</reference>
<evidence type="ECO:0000256" key="7">
    <source>
        <dbReference type="RuleBase" id="RU003991"/>
    </source>
</evidence>